<proteinExistence type="predicted"/>
<dbReference type="STRING" id="1346791.M529_16885"/>
<dbReference type="Proteomes" id="UP000015523">
    <property type="component" value="Unassembled WGS sequence"/>
</dbReference>
<keyword evidence="3" id="KW-1185">Reference proteome</keyword>
<protein>
    <submittedName>
        <fullName evidence="2">Uncharacterized protein</fullName>
    </submittedName>
</protein>
<accession>T0IQ62</accession>
<name>T0IQ62_9SPHN</name>
<evidence type="ECO:0000313" key="2">
    <source>
        <dbReference type="EMBL" id="EQB30990.1"/>
    </source>
</evidence>
<sequence>MHKDNRHQARAIGQAFSVGIAAALFGSTMILSAVGPARANANPVLAAQETPATLRYLA</sequence>
<keyword evidence="1" id="KW-0472">Membrane</keyword>
<feature type="transmembrane region" description="Helical" evidence="1">
    <location>
        <begin position="12"/>
        <end position="34"/>
    </location>
</feature>
<comment type="caution">
    <text evidence="2">The sequence shown here is derived from an EMBL/GenBank/DDBJ whole genome shotgun (WGS) entry which is preliminary data.</text>
</comment>
<dbReference type="PATRIC" id="fig|1346791.3.peg.3256"/>
<evidence type="ECO:0000313" key="3">
    <source>
        <dbReference type="Proteomes" id="UP000015523"/>
    </source>
</evidence>
<dbReference type="EMBL" id="AUWY01000112">
    <property type="protein sequence ID" value="EQB30990.1"/>
    <property type="molecule type" value="Genomic_DNA"/>
</dbReference>
<keyword evidence="1" id="KW-0812">Transmembrane</keyword>
<reference evidence="2 3" key="1">
    <citation type="journal article" date="2013" name="Genome Announc.">
        <title>Draft Genome Sequence of Sphingobium ummariense Strain RL-3, a Hexachlorocyclohexane-Degrading Bacterium.</title>
        <authorList>
            <person name="Kohli P."/>
            <person name="Dua A."/>
            <person name="Sangwan N."/>
            <person name="Oldach P."/>
            <person name="Khurana J.P."/>
            <person name="Lal R."/>
        </authorList>
    </citation>
    <scope>NUCLEOTIDE SEQUENCE [LARGE SCALE GENOMIC DNA]</scope>
    <source>
        <strain evidence="2 3">RL-3</strain>
    </source>
</reference>
<gene>
    <name evidence="2" type="ORF">M529_16885</name>
</gene>
<organism evidence="2 3">
    <name type="scientific">Sphingobium ummariense RL-3</name>
    <dbReference type="NCBI Taxonomy" id="1346791"/>
    <lineage>
        <taxon>Bacteria</taxon>
        <taxon>Pseudomonadati</taxon>
        <taxon>Pseudomonadota</taxon>
        <taxon>Alphaproteobacteria</taxon>
        <taxon>Sphingomonadales</taxon>
        <taxon>Sphingomonadaceae</taxon>
        <taxon>Sphingobium</taxon>
    </lineage>
</organism>
<evidence type="ECO:0000256" key="1">
    <source>
        <dbReference type="SAM" id="Phobius"/>
    </source>
</evidence>
<dbReference type="AlphaFoldDB" id="T0IQ62"/>
<dbReference type="RefSeq" id="WP_021319038.1">
    <property type="nucleotide sequence ID" value="NZ_AUWY01000112.1"/>
</dbReference>
<keyword evidence="1" id="KW-1133">Transmembrane helix</keyword>